<dbReference type="Proteomes" id="UP000233727">
    <property type="component" value="Unassembled WGS sequence"/>
</dbReference>
<evidence type="ECO:0000256" key="1">
    <source>
        <dbReference type="SAM" id="MobiDB-lite"/>
    </source>
</evidence>
<keyword evidence="2" id="KW-0472">Membrane</keyword>
<dbReference type="RefSeq" id="WP_101455436.1">
    <property type="nucleotide sequence ID" value="NZ_PCGY01000024.1"/>
</dbReference>
<sequence>MAVVVKVVVVLVAYVCLVVLVFSLMRVSALADRRAERLRMQRPSGAPISPAGRVEGADGRAPRGASDVSYRID</sequence>
<accession>A0A2N3QE44</accession>
<gene>
    <name evidence="3" type="ORF">CQR47_1786</name>
</gene>
<name>A0A2N3QE44_9BIFI</name>
<evidence type="ECO:0000313" key="4">
    <source>
        <dbReference type="Proteomes" id="UP000233727"/>
    </source>
</evidence>
<organism evidence="3 4">
    <name type="scientific">Bifidobacterium thermophilum</name>
    <dbReference type="NCBI Taxonomy" id="33905"/>
    <lineage>
        <taxon>Bacteria</taxon>
        <taxon>Bacillati</taxon>
        <taxon>Actinomycetota</taxon>
        <taxon>Actinomycetes</taxon>
        <taxon>Bifidobacteriales</taxon>
        <taxon>Bifidobacteriaceae</taxon>
        <taxon>Bifidobacterium</taxon>
    </lineage>
</organism>
<evidence type="ECO:0000313" key="3">
    <source>
        <dbReference type="EMBL" id="PKU88437.1"/>
    </source>
</evidence>
<comment type="caution">
    <text evidence="3">The sequence shown here is derived from an EMBL/GenBank/DDBJ whole genome shotgun (WGS) entry which is preliminary data.</text>
</comment>
<feature type="region of interest" description="Disordered" evidence="1">
    <location>
        <begin position="41"/>
        <end position="73"/>
    </location>
</feature>
<keyword evidence="2" id="KW-1133">Transmembrane helix</keyword>
<protein>
    <submittedName>
        <fullName evidence="3">Uncharacterized protein</fullName>
    </submittedName>
</protein>
<proteinExistence type="predicted"/>
<evidence type="ECO:0000256" key="2">
    <source>
        <dbReference type="SAM" id="Phobius"/>
    </source>
</evidence>
<dbReference type="EMBL" id="PCGY01000024">
    <property type="protein sequence ID" value="PKU88437.1"/>
    <property type="molecule type" value="Genomic_DNA"/>
</dbReference>
<feature type="transmembrane region" description="Helical" evidence="2">
    <location>
        <begin position="6"/>
        <end position="31"/>
    </location>
</feature>
<reference evidence="3 4" key="1">
    <citation type="submission" date="2017-10" db="EMBL/GenBank/DDBJ databases">
        <title>Bifidobacterium genomics.</title>
        <authorList>
            <person name="Lugli G.A."/>
            <person name="Milani C."/>
            <person name="Mancabelli L."/>
        </authorList>
    </citation>
    <scope>NUCLEOTIDE SEQUENCE [LARGE SCALE GENOMIC DNA]</scope>
    <source>
        <strain evidence="3 4">1542B</strain>
    </source>
</reference>
<keyword evidence="2" id="KW-0812">Transmembrane</keyword>
<dbReference type="AlphaFoldDB" id="A0A2N3QE44"/>